<accession>A0A9J6GPD6</accession>
<dbReference type="VEuPathDB" id="VectorBase:HLOH_062374"/>
<gene>
    <name evidence="1" type="ORF">HPB48_008289</name>
</gene>
<evidence type="ECO:0000313" key="2">
    <source>
        <dbReference type="Proteomes" id="UP000821853"/>
    </source>
</evidence>
<evidence type="ECO:0000313" key="1">
    <source>
        <dbReference type="EMBL" id="KAH9377219.1"/>
    </source>
</evidence>
<dbReference type="Proteomes" id="UP000821853">
    <property type="component" value="Unassembled WGS sequence"/>
</dbReference>
<proteinExistence type="predicted"/>
<organism evidence="1 2">
    <name type="scientific">Haemaphysalis longicornis</name>
    <name type="common">Bush tick</name>
    <dbReference type="NCBI Taxonomy" id="44386"/>
    <lineage>
        <taxon>Eukaryota</taxon>
        <taxon>Metazoa</taxon>
        <taxon>Ecdysozoa</taxon>
        <taxon>Arthropoda</taxon>
        <taxon>Chelicerata</taxon>
        <taxon>Arachnida</taxon>
        <taxon>Acari</taxon>
        <taxon>Parasitiformes</taxon>
        <taxon>Ixodida</taxon>
        <taxon>Ixodoidea</taxon>
        <taxon>Ixodidae</taxon>
        <taxon>Haemaphysalinae</taxon>
        <taxon>Haemaphysalis</taxon>
    </lineage>
</organism>
<evidence type="ECO:0008006" key="3">
    <source>
        <dbReference type="Google" id="ProtNLM"/>
    </source>
</evidence>
<dbReference type="PANTHER" id="PTHR45749:SF21">
    <property type="entry name" value="DUF4371 DOMAIN-CONTAINING PROTEIN"/>
    <property type="match status" value="1"/>
</dbReference>
<keyword evidence="2" id="KW-1185">Reference proteome</keyword>
<dbReference type="PANTHER" id="PTHR45749">
    <property type="match status" value="1"/>
</dbReference>
<protein>
    <recommendedName>
        <fullName evidence="3">DUF4371 domain-containing protein</fullName>
    </recommendedName>
</protein>
<name>A0A9J6GPD6_HAELO</name>
<reference evidence="1 2" key="1">
    <citation type="journal article" date="2020" name="Cell">
        <title>Large-Scale Comparative Analyses of Tick Genomes Elucidate Their Genetic Diversity and Vector Capacities.</title>
        <authorList>
            <consortium name="Tick Genome and Microbiome Consortium (TIGMIC)"/>
            <person name="Jia N."/>
            <person name="Wang J."/>
            <person name="Shi W."/>
            <person name="Du L."/>
            <person name="Sun Y."/>
            <person name="Zhan W."/>
            <person name="Jiang J.F."/>
            <person name="Wang Q."/>
            <person name="Zhang B."/>
            <person name="Ji P."/>
            <person name="Bell-Sakyi L."/>
            <person name="Cui X.M."/>
            <person name="Yuan T.T."/>
            <person name="Jiang B.G."/>
            <person name="Yang W.F."/>
            <person name="Lam T.T."/>
            <person name="Chang Q.C."/>
            <person name="Ding S.J."/>
            <person name="Wang X.J."/>
            <person name="Zhu J.G."/>
            <person name="Ruan X.D."/>
            <person name="Zhao L."/>
            <person name="Wei J.T."/>
            <person name="Ye R.Z."/>
            <person name="Que T.C."/>
            <person name="Du C.H."/>
            <person name="Zhou Y.H."/>
            <person name="Cheng J.X."/>
            <person name="Dai P.F."/>
            <person name="Guo W.B."/>
            <person name="Han X.H."/>
            <person name="Huang E.J."/>
            <person name="Li L.F."/>
            <person name="Wei W."/>
            <person name="Gao Y.C."/>
            <person name="Liu J.Z."/>
            <person name="Shao H.Z."/>
            <person name="Wang X."/>
            <person name="Wang C.C."/>
            <person name="Yang T.C."/>
            <person name="Huo Q.B."/>
            <person name="Li W."/>
            <person name="Chen H.Y."/>
            <person name="Chen S.E."/>
            <person name="Zhou L.G."/>
            <person name="Ni X.B."/>
            <person name="Tian J.H."/>
            <person name="Sheng Y."/>
            <person name="Liu T."/>
            <person name="Pan Y.S."/>
            <person name="Xia L.Y."/>
            <person name="Li J."/>
            <person name="Zhao F."/>
            <person name="Cao W.C."/>
        </authorList>
    </citation>
    <scope>NUCLEOTIDE SEQUENCE [LARGE SCALE GENOMIC DNA]</scope>
    <source>
        <strain evidence="1">HaeL-2018</strain>
    </source>
</reference>
<dbReference type="OMA" id="CKILAHS"/>
<dbReference type="OrthoDB" id="6516454at2759"/>
<sequence length="127" mass="14127">MSSGTPYTGPQTQNKLITLCGKFIQSNIVNRVNASGCFSILDDEATDISCTARLSLCVRYVDKHTTKHCVLPEDFLEFVPVYDLTCKILAHSILCTLRSQDFDLTLLCGQGYDCAASMSWHLNPKRC</sequence>
<dbReference type="EMBL" id="JABSTR010000008">
    <property type="protein sequence ID" value="KAH9377219.1"/>
    <property type="molecule type" value="Genomic_DNA"/>
</dbReference>
<comment type="caution">
    <text evidence="1">The sequence shown here is derived from an EMBL/GenBank/DDBJ whole genome shotgun (WGS) entry which is preliminary data.</text>
</comment>
<dbReference type="AlphaFoldDB" id="A0A9J6GPD6"/>